<name>A0A9W4DMH8_9ACTN</name>
<keyword evidence="3" id="KW-1185">Reference proteome</keyword>
<accession>A0A9W4DMH8</accession>
<organism evidence="2 3">
    <name type="scientific">Actinacidiphila cocklensis</name>
    <dbReference type="NCBI Taxonomy" id="887465"/>
    <lineage>
        <taxon>Bacteria</taxon>
        <taxon>Bacillati</taxon>
        <taxon>Actinomycetota</taxon>
        <taxon>Actinomycetes</taxon>
        <taxon>Kitasatosporales</taxon>
        <taxon>Streptomycetaceae</taxon>
        <taxon>Actinacidiphila</taxon>
    </lineage>
</organism>
<evidence type="ECO:0000256" key="1">
    <source>
        <dbReference type="SAM" id="MobiDB-lite"/>
    </source>
</evidence>
<protein>
    <submittedName>
        <fullName evidence="2">Uncharacterized protein</fullName>
    </submittedName>
</protein>
<evidence type="ECO:0000313" key="2">
    <source>
        <dbReference type="EMBL" id="CAG6392343.1"/>
    </source>
</evidence>
<gene>
    <name evidence="2" type="ORF">SCOCK_160125</name>
</gene>
<feature type="region of interest" description="Disordered" evidence="1">
    <location>
        <begin position="1"/>
        <end position="39"/>
    </location>
</feature>
<reference evidence="2" key="1">
    <citation type="submission" date="2021-05" db="EMBL/GenBank/DDBJ databases">
        <authorList>
            <person name="Arsene-Ploetze F."/>
        </authorList>
    </citation>
    <scope>NUCLEOTIDE SEQUENCE</scope>
    <source>
        <strain evidence="2">DSM 42138</strain>
    </source>
</reference>
<comment type="caution">
    <text evidence="2">The sequence shown here is derived from an EMBL/GenBank/DDBJ whole genome shotgun (WGS) entry which is preliminary data.</text>
</comment>
<dbReference type="RefSeq" id="WP_251486659.1">
    <property type="nucleotide sequence ID" value="NZ_CAJSLV010000044.1"/>
</dbReference>
<dbReference type="Pfam" id="PF21848">
    <property type="entry name" value="DUF6907"/>
    <property type="match status" value="1"/>
</dbReference>
<sequence>MSGATKERPSTEPGATRQDDGQPQPAPSAEAPPTWTITTTTGYTAAGYLPPWAEDDPSATDVPPQYFATELADITHHQPFSGLGMTVSVTDVPGAEAVILSGSIDCAPYSEDPTARLPVVNLQLVDDYWLHNLDPDQLAAIATQLRTQADHLDHEVRPALITAREDWTTHHNA</sequence>
<dbReference type="InterPro" id="IPR054202">
    <property type="entry name" value="DUF6907"/>
</dbReference>
<proteinExistence type="predicted"/>
<evidence type="ECO:0000313" key="3">
    <source>
        <dbReference type="Proteomes" id="UP001152519"/>
    </source>
</evidence>
<dbReference type="EMBL" id="CAJSLV010000044">
    <property type="protein sequence ID" value="CAG6392343.1"/>
    <property type="molecule type" value="Genomic_DNA"/>
</dbReference>
<dbReference type="AlphaFoldDB" id="A0A9W4DMH8"/>
<dbReference type="Proteomes" id="UP001152519">
    <property type="component" value="Unassembled WGS sequence"/>
</dbReference>
<feature type="compositionally biased region" description="Low complexity" evidence="1">
    <location>
        <begin position="27"/>
        <end position="39"/>
    </location>
</feature>
<feature type="compositionally biased region" description="Basic and acidic residues" evidence="1">
    <location>
        <begin position="1"/>
        <end position="10"/>
    </location>
</feature>